<organism evidence="1 2">
    <name type="scientific">Prevotella lacticifex</name>
    <dbReference type="NCBI Taxonomy" id="2854755"/>
    <lineage>
        <taxon>Bacteria</taxon>
        <taxon>Pseudomonadati</taxon>
        <taxon>Bacteroidota</taxon>
        <taxon>Bacteroidia</taxon>
        <taxon>Bacteroidales</taxon>
        <taxon>Prevotellaceae</taxon>
        <taxon>Prevotella</taxon>
    </lineage>
</organism>
<comment type="caution">
    <text evidence="1">The sequence shown here is derived from an EMBL/GenBank/DDBJ whole genome shotgun (WGS) entry which is preliminary data.</text>
</comment>
<reference evidence="1" key="1">
    <citation type="journal article" date="2022" name="Int. J. Syst. Evol. Microbiol.">
        <title>Prevotella lacticifex sp. nov., isolated from the rumen of cows.</title>
        <authorList>
            <person name="Shinkai T."/>
            <person name="Ikeyama N."/>
            <person name="Kumagai M."/>
            <person name="Ohmori H."/>
            <person name="Sakamoto M."/>
            <person name="Ohkuma M."/>
            <person name="Mitsumori M."/>
        </authorList>
    </citation>
    <scope>NUCLEOTIDE SEQUENCE</scope>
    <source>
        <strain evidence="1">R5076</strain>
    </source>
</reference>
<evidence type="ECO:0000313" key="2">
    <source>
        <dbReference type="Proteomes" id="UP000825483"/>
    </source>
</evidence>
<dbReference type="RefSeq" id="WP_223928887.1">
    <property type="nucleotide sequence ID" value="NZ_BPTU01000001.1"/>
</dbReference>
<dbReference type="GeneID" id="72466857"/>
<proteinExistence type="predicted"/>
<name>A0A9R1CXV0_9BACT</name>
<sequence length="131" mass="15523">MEKLTLVKNGYEGTVLSRSLVETVEKLPEGKYNIYIVKKDYTASIPQNKLFWMWMTLLEYETGESRVKWHDYFLQLFLPPEQRSIRHLSSQALTHLLNQIQAEALVEWNIVLPSPEDKDIYNDFVLEFQNK</sequence>
<dbReference type="AlphaFoldDB" id="A0A9R1CXV0"/>
<keyword evidence="2" id="KW-1185">Reference proteome</keyword>
<protein>
    <submittedName>
        <fullName evidence="1">Uncharacterized protein</fullName>
    </submittedName>
</protein>
<dbReference type="EMBL" id="BPUB01000002">
    <property type="protein sequence ID" value="GJG59104.1"/>
    <property type="molecule type" value="Genomic_DNA"/>
</dbReference>
<gene>
    <name evidence="1" type="ORF">PRLR5076_19550</name>
</gene>
<evidence type="ECO:0000313" key="1">
    <source>
        <dbReference type="EMBL" id="GJG59104.1"/>
    </source>
</evidence>
<dbReference type="Proteomes" id="UP000825483">
    <property type="component" value="Unassembled WGS sequence"/>
</dbReference>
<accession>A0A9R1CXV0</accession>